<dbReference type="RefSeq" id="WP_020429390.1">
    <property type="nucleotide sequence ID" value="NZ_AGBD01000846.1"/>
</dbReference>
<gene>
    <name evidence="4" type="ORF">PRIO_1267</name>
</gene>
<dbReference type="Pfam" id="PF00440">
    <property type="entry name" value="TetR_N"/>
    <property type="match status" value="1"/>
</dbReference>
<feature type="domain" description="HTH tetR-type" evidence="3">
    <location>
        <begin position="9"/>
        <end position="69"/>
    </location>
</feature>
<accession>A0A0E4H7B1</accession>
<dbReference type="EMBL" id="LN831776">
    <property type="protein sequence ID" value="CQR53274.1"/>
    <property type="molecule type" value="Genomic_DNA"/>
</dbReference>
<dbReference type="PROSITE" id="PS01081">
    <property type="entry name" value="HTH_TETR_1"/>
    <property type="match status" value="1"/>
</dbReference>
<dbReference type="InterPro" id="IPR009057">
    <property type="entry name" value="Homeodomain-like_sf"/>
</dbReference>
<dbReference type="GO" id="GO:0003677">
    <property type="term" value="F:DNA binding"/>
    <property type="evidence" value="ECO:0007669"/>
    <property type="project" value="UniProtKB-UniRule"/>
</dbReference>
<dbReference type="Gene3D" id="1.10.357.10">
    <property type="entry name" value="Tetracycline Repressor, domain 2"/>
    <property type="match status" value="1"/>
</dbReference>
<dbReference type="PRINTS" id="PR00455">
    <property type="entry name" value="HTHTETR"/>
</dbReference>
<dbReference type="SUPFAM" id="SSF46689">
    <property type="entry name" value="Homeodomain-like"/>
    <property type="match status" value="1"/>
</dbReference>
<dbReference type="AlphaFoldDB" id="A0A0E4H7B1"/>
<protein>
    <submittedName>
        <fullName evidence="4">Transcriptional regulator</fullName>
    </submittedName>
</protein>
<feature type="DNA-binding region" description="H-T-H motif" evidence="2">
    <location>
        <begin position="32"/>
        <end position="51"/>
    </location>
</feature>
<evidence type="ECO:0000259" key="3">
    <source>
        <dbReference type="PROSITE" id="PS50977"/>
    </source>
</evidence>
<name>A0A0E4H7B1_9BACL</name>
<reference evidence="5" key="1">
    <citation type="submission" date="2015-03" db="EMBL/GenBank/DDBJ databases">
        <authorList>
            <person name="Wibberg D."/>
        </authorList>
    </citation>
    <scope>NUCLEOTIDE SEQUENCE [LARGE SCALE GENOMIC DNA]</scope>
</reference>
<dbReference type="HOGENOM" id="CLU_069356_30_2_9"/>
<dbReference type="InterPro" id="IPR001647">
    <property type="entry name" value="HTH_TetR"/>
</dbReference>
<dbReference type="PATRIC" id="fig|1073571.4.peg.1313"/>
<sequence>MNGYERRKQKKMEQIFSVSFKLFSKYGFQKVSVNEIAQEARVSPATIYNYFGTKEQLYGDMLIYWMDNQLEQYEQILESSLSFPEKTKEIMLLEVKNLKIISDEFMKAPSAEQVGLERMMEQYSEEKVMRFFMKFVALGKQEGYIHLEQTDEMMVMYFTMYKNELGRHWTASNEEGTTINMDQWLKLFFYGLGGSAAYPCQ</sequence>
<dbReference type="Proteomes" id="UP000033163">
    <property type="component" value="Chromosome I"/>
</dbReference>
<evidence type="ECO:0000313" key="5">
    <source>
        <dbReference type="Proteomes" id="UP000033163"/>
    </source>
</evidence>
<dbReference type="PANTHER" id="PTHR43479">
    <property type="entry name" value="ACREF/ENVCD OPERON REPRESSOR-RELATED"/>
    <property type="match status" value="1"/>
</dbReference>
<dbReference type="PANTHER" id="PTHR43479:SF21">
    <property type="entry name" value="TRANSCRIPTIONAL REGULATOR, TETR FAMILY"/>
    <property type="match status" value="1"/>
</dbReference>
<keyword evidence="1 2" id="KW-0238">DNA-binding</keyword>
<organism evidence="4 5">
    <name type="scientific">Paenibacillus riograndensis SBR5</name>
    <dbReference type="NCBI Taxonomy" id="1073571"/>
    <lineage>
        <taxon>Bacteria</taxon>
        <taxon>Bacillati</taxon>
        <taxon>Bacillota</taxon>
        <taxon>Bacilli</taxon>
        <taxon>Bacillales</taxon>
        <taxon>Paenibacillaceae</taxon>
        <taxon>Paenibacillus</taxon>
        <taxon>Paenibacillus sonchi group</taxon>
    </lineage>
</organism>
<dbReference type="InterPro" id="IPR050624">
    <property type="entry name" value="HTH-type_Tx_Regulator"/>
</dbReference>
<evidence type="ECO:0000256" key="2">
    <source>
        <dbReference type="PROSITE-ProRule" id="PRU00335"/>
    </source>
</evidence>
<evidence type="ECO:0000256" key="1">
    <source>
        <dbReference type="ARBA" id="ARBA00023125"/>
    </source>
</evidence>
<evidence type="ECO:0000313" key="4">
    <source>
        <dbReference type="EMBL" id="CQR53274.1"/>
    </source>
</evidence>
<proteinExistence type="predicted"/>
<dbReference type="PROSITE" id="PS50977">
    <property type="entry name" value="HTH_TETR_2"/>
    <property type="match status" value="1"/>
</dbReference>
<dbReference type="KEGG" id="pri:PRIO_1267"/>
<dbReference type="InterPro" id="IPR023772">
    <property type="entry name" value="DNA-bd_HTH_TetR-type_CS"/>
</dbReference>